<evidence type="ECO:0000313" key="2">
    <source>
        <dbReference type="EMBL" id="KAA9340047.1"/>
    </source>
</evidence>
<accession>A0A5N1J1V6</accession>
<protein>
    <submittedName>
        <fullName evidence="2">T9SS type A sorting domain-containing protein</fullName>
    </submittedName>
</protein>
<dbReference type="RefSeq" id="WP_150903119.1">
    <property type="nucleotide sequence ID" value="NZ_VTWT01000003.1"/>
</dbReference>
<dbReference type="NCBIfam" id="TIGR04183">
    <property type="entry name" value="Por_Secre_tail"/>
    <property type="match status" value="1"/>
</dbReference>
<dbReference type="Proteomes" id="UP000326570">
    <property type="component" value="Unassembled WGS sequence"/>
</dbReference>
<sequence>MKNINVNPISELLLKLCCVVRSTSVEAYKPRPLPVFLLLLLLLAGNQSFADSFTSASGGTWNGSTGTATWSKTAGTSIRTFPNSTDAVEIAAGHTITITTSIAWQSVSVPTGVSNSTLAVNSGVTLTVGTITVTGASNGNSVTQLKTEGPGTISAGAISITGGGGGRTATLLLNTGILNLTGAITYGGTVTNAFFTVETATLGVNTATLTTHASNTQRLTLNAGSTVNFNGANQTIPAITYSNLRISGTGIKTLGGNVTATNITLSNTSSLNVTSGQTVAVSGSLGTGILTLDQASTVNFNGAAQTIPIFNYGTLLVSSSGTKTLAGNVAAKDVTVSAGSLTVTSGQTLSVSGVLSGAGATNFNTGSTVNFNGTSAQTIPNRTYSNIKINNVSAAGATFGMSVTASNVTGNITVESGTLTLSNATTLTGAPLTVNNNASLVVGGAFPASAATFQAGSNLVLNGTALQTLPANTYGNIRITNAAGAILFGPVTVAGNLLVEGGILNNGGYTITGSTGKVFQVNNGASFSLTGATAFPTGFSTYTFSPGSTVSFGQTIAPAIPGYTFGNLAINLSTSNLTATASGALTLAGDLLIQKGTLDNNGFAITGAAGKMLQIGNEAALALGGASSFPDGFSAVSLAGTSKVIYKGTDQVIAALDYPQLQILSTGTKTLAGNASISSLLDLSGGSISIGANALTIKSTGVITNASAGNYIVQSGSGKLIVENIGLGGLTSEVAFPVGTATSYTPAYITNSGAANSFSVNVTDGVRDSWNNPVFSNVVKKTWNVHNETANGTPMVTLRLSWNAADEAVVPEDATKNFDRSRSTISHYENGLWNRTGTFEAAAGNGPYSVSRSGISSFSPFGVGDAGSPLPVALLHFTVARESKSTRLKWATATERNNQGFDVQVSRNGKTFETISHVSSKNPHSSTRLDYEFTDTQIRTGVWYYRLKQLDFDGSVNYSNVRAISLEKEKEASATAWPNPFTNHFTVSMQPEKGQQAFYELTDLSGKTVCKGALKENADGKTVAIATEKLPEGLYMLKVKAGAEVQYFRMLKR</sequence>
<evidence type="ECO:0000313" key="3">
    <source>
        <dbReference type="Proteomes" id="UP000326570"/>
    </source>
</evidence>
<feature type="domain" description="Secretion system C-terminal sorting" evidence="1">
    <location>
        <begin position="977"/>
        <end position="1044"/>
    </location>
</feature>
<dbReference type="Pfam" id="PF18962">
    <property type="entry name" value="Por_Secre_tail"/>
    <property type="match status" value="1"/>
</dbReference>
<dbReference type="AlphaFoldDB" id="A0A5N1J1V6"/>
<organism evidence="2 3">
    <name type="scientific">Adhaeribacter soli</name>
    <dbReference type="NCBI Taxonomy" id="2607655"/>
    <lineage>
        <taxon>Bacteria</taxon>
        <taxon>Pseudomonadati</taxon>
        <taxon>Bacteroidota</taxon>
        <taxon>Cytophagia</taxon>
        <taxon>Cytophagales</taxon>
        <taxon>Hymenobacteraceae</taxon>
        <taxon>Adhaeribacter</taxon>
    </lineage>
</organism>
<gene>
    <name evidence="2" type="ORF">F0P94_06775</name>
</gene>
<dbReference type="EMBL" id="VTWT01000003">
    <property type="protein sequence ID" value="KAA9340047.1"/>
    <property type="molecule type" value="Genomic_DNA"/>
</dbReference>
<evidence type="ECO:0000259" key="1">
    <source>
        <dbReference type="Pfam" id="PF18962"/>
    </source>
</evidence>
<reference evidence="2 3" key="1">
    <citation type="submission" date="2019-09" db="EMBL/GenBank/DDBJ databases">
        <title>Genome sequence of Adhaeribacter sp. M2.</title>
        <authorList>
            <person name="Srinivasan S."/>
        </authorList>
    </citation>
    <scope>NUCLEOTIDE SEQUENCE [LARGE SCALE GENOMIC DNA]</scope>
    <source>
        <strain evidence="2 3">M2</strain>
    </source>
</reference>
<keyword evidence="3" id="KW-1185">Reference proteome</keyword>
<proteinExistence type="predicted"/>
<comment type="caution">
    <text evidence="2">The sequence shown here is derived from an EMBL/GenBank/DDBJ whole genome shotgun (WGS) entry which is preliminary data.</text>
</comment>
<dbReference type="InterPro" id="IPR026444">
    <property type="entry name" value="Secre_tail"/>
</dbReference>
<name>A0A5N1J1V6_9BACT</name>